<reference evidence="12" key="1">
    <citation type="submission" date="2025-08" db="UniProtKB">
        <authorList>
            <consortium name="RefSeq"/>
        </authorList>
    </citation>
    <scope>IDENTIFICATION</scope>
    <source>
        <tissue evidence="12">Silk gland</tissue>
    </source>
</reference>
<keyword evidence="2" id="KW-0732">Signal</keyword>
<keyword evidence="9" id="KW-1133">Transmembrane helix</keyword>
<dbReference type="InterPro" id="IPR029058">
    <property type="entry name" value="AB_hydrolase_fold"/>
</dbReference>
<feature type="transmembrane region" description="Helical" evidence="9">
    <location>
        <begin position="12"/>
        <end position="30"/>
    </location>
</feature>
<name>A0A6J2K950_BOMMA</name>
<keyword evidence="11" id="KW-1185">Reference proteome</keyword>
<evidence type="ECO:0000256" key="9">
    <source>
        <dbReference type="SAM" id="Phobius"/>
    </source>
</evidence>
<organism evidence="11 12">
    <name type="scientific">Bombyx mandarina</name>
    <name type="common">Wild silk moth</name>
    <name type="synonym">Wild silkworm</name>
    <dbReference type="NCBI Taxonomy" id="7092"/>
    <lineage>
        <taxon>Eukaryota</taxon>
        <taxon>Metazoa</taxon>
        <taxon>Ecdysozoa</taxon>
        <taxon>Arthropoda</taxon>
        <taxon>Hexapoda</taxon>
        <taxon>Insecta</taxon>
        <taxon>Pterygota</taxon>
        <taxon>Neoptera</taxon>
        <taxon>Endopterygota</taxon>
        <taxon>Lepidoptera</taxon>
        <taxon>Glossata</taxon>
        <taxon>Ditrysia</taxon>
        <taxon>Bombycoidea</taxon>
        <taxon>Bombycidae</taxon>
        <taxon>Bombycinae</taxon>
        <taxon>Bombyx</taxon>
    </lineage>
</organism>
<dbReference type="InterPro" id="IPR025483">
    <property type="entry name" value="Lipase_euk"/>
</dbReference>
<feature type="active site" description="Charge relay system" evidence="8">
    <location>
        <position position="359"/>
    </location>
</feature>
<evidence type="ECO:0000256" key="6">
    <source>
        <dbReference type="ARBA" id="ARBA00023180"/>
    </source>
</evidence>
<evidence type="ECO:0000313" key="12">
    <source>
        <dbReference type="RefSeq" id="XP_028038816.1"/>
    </source>
</evidence>
<evidence type="ECO:0000256" key="1">
    <source>
        <dbReference type="ARBA" id="ARBA00010701"/>
    </source>
</evidence>
<dbReference type="OrthoDB" id="9974421at2759"/>
<gene>
    <name evidence="12" type="primary">LOC114249432</name>
</gene>
<keyword evidence="6" id="KW-0325">Glycoprotein</keyword>
<dbReference type="PANTHER" id="PTHR11005">
    <property type="entry name" value="LYSOSOMAL ACID LIPASE-RELATED"/>
    <property type="match status" value="1"/>
</dbReference>
<evidence type="ECO:0000313" key="11">
    <source>
        <dbReference type="Proteomes" id="UP000504629"/>
    </source>
</evidence>
<sequence length="417" mass="46551">MAAGRAHTLNVLLWSALGIIIAIRLPLLPIRNETKRQLGYPPDSLLNVTELATRHGYQCEEHNVVTEDGFVLTVFRVSSGQRCSRTQVPVLLVHGLLQSADSWLDAGPGSGLAYLLADACHDVWLSNTRGNYYSRRHLTLDPDSDAAYWNFSADEIGYFDLPAILDYVLDRSRADVLNYVGFSQGAGTFFIMCSERPNYCEKIKLMIALAPATRQTNTKSTMYRRLTQAVQGWETLLTTAGLHEIFSKGALSQEFVAFFCHFTKFTEGLCDAGLNKFNSVVAHPGSMSNETTRVLFGHFPAGTSLHNMAKYGQAMTNDKFVKFNYGHEKNLELYGTSEPPEYNISAVSPPVVVIYGENDGLVDTKDVEWAMERLPNVLEAVLIKDPAWNHMSVTYSSRVGEMIFPKINEYLQIYSST</sequence>
<dbReference type="GO" id="GO:0016788">
    <property type="term" value="F:hydrolase activity, acting on ester bonds"/>
    <property type="evidence" value="ECO:0007669"/>
    <property type="project" value="InterPro"/>
</dbReference>
<keyword evidence="4 7" id="KW-0442">Lipid degradation</keyword>
<evidence type="ECO:0000256" key="5">
    <source>
        <dbReference type="ARBA" id="ARBA00023098"/>
    </source>
</evidence>
<dbReference type="Gene3D" id="3.40.50.1820">
    <property type="entry name" value="alpha/beta hydrolase"/>
    <property type="match status" value="1"/>
</dbReference>
<evidence type="ECO:0000256" key="3">
    <source>
        <dbReference type="ARBA" id="ARBA00022801"/>
    </source>
</evidence>
<proteinExistence type="inferred from homology"/>
<dbReference type="AlphaFoldDB" id="A0A6J2K950"/>
<dbReference type="GeneID" id="114249432"/>
<dbReference type="PIRSF" id="PIRSF000862">
    <property type="entry name" value="Steryl_ester_lip"/>
    <property type="match status" value="1"/>
</dbReference>
<evidence type="ECO:0000259" key="10">
    <source>
        <dbReference type="Pfam" id="PF04083"/>
    </source>
</evidence>
<feature type="active site" description="Charge relay system" evidence="8">
    <location>
        <position position="390"/>
    </location>
</feature>
<dbReference type="KEGG" id="bman:114249432"/>
<dbReference type="SUPFAM" id="SSF53474">
    <property type="entry name" value="alpha/beta-Hydrolases"/>
    <property type="match status" value="1"/>
</dbReference>
<dbReference type="FunFam" id="3.40.50.1820:FF:000057">
    <property type="entry name" value="Lipase"/>
    <property type="match status" value="1"/>
</dbReference>
<keyword evidence="9" id="KW-0812">Transmembrane</keyword>
<keyword evidence="9" id="KW-0472">Membrane</keyword>
<evidence type="ECO:0000256" key="2">
    <source>
        <dbReference type="ARBA" id="ARBA00022729"/>
    </source>
</evidence>
<keyword evidence="3 7" id="KW-0378">Hydrolase</keyword>
<dbReference type="Pfam" id="PF04083">
    <property type="entry name" value="Abhydro_lipase"/>
    <property type="match status" value="1"/>
</dbReference>
<feature type="active site" description="Nucleophile" evidence="8">
    <location>
        <position position="183"/>
    </location>
</feature>
<dbReference type="RefSeq" id="XP_028038816.1">
    <property type="nucleotide sequence ID" value="XM_028183015.1"/>
</dbReference>
<keyword evidence="5" id="KW-0443">Lipid metabolism</keyword>
<evidence type="ECO:0000256" key="7">
    <source>
        <dbReference type="PIRNR" id="PIRNR000862"/>
    </source>
</evidence>
<dbReference type="InterPro" id="IPR006693">
    <property type="entry name" value="AB_hydrolase_lipase"/>
</dbReference>
<feature type="domain" description="Partial AB-hydrolase lipase" evidence="10">
    <location>
        <begin position="48"/>
        <end position="104"/>
    </location>
</feature>
<comment type="similarity">
    <text evidence="1 7">Belongs to the AB hydrolase superfamily. Lipase family.</text>
</comment>
<evidence type="ECO:0000256" key="4">
    <source>
        <dbReference type="ARBA" id="ARBA00022963"/>
    </source>
</evidence>
<dbReference type="GO" id="GO:0016042">
    <property type="term" value="P:lipid catabolic process"/>
    <property type="evidence" value="ECO:0007669"/>
    <property type="project" value="UniProtKB-KW"/>
</dbReference>
<dbReference type="Proteomes" id="UP000504629">
    <property type="component" value="Unplaced"/>
</dbReference>
<evidence type="ECO:0000256" key="8">
    <source>
        <dbReference type="PIRSR" id="PIRSR000862-1"/>
    </source>
</evidence>
<protein>
    <recommendedName>
        <fullName evidence="7">Lipase</fullName>
    </recommendedName>
</protein>
<accession>A0A6J2K950</accession>